<dbReference type="InterPro" id="IPR036259">
    <property type="entry name" value="MFS_trans_sf"/>
</dbReference>
<dbReference type="Gene3D" id="1.20.1250.20">
    <property type="entry name" value="MFS general substrate transporter like domains"/>
    <property type="match status" value="2"/>
</dbReference>
<evidence type="ECO:0000256" key="4">
    <source>
        <dbReference type="ARBA" id="ARBA00022989"/>
    </source>
</evidence>
<feature type="domain" description="Major facilitator superfamily (MFS) profile" evidence="7">
    <location>
        <begin position="36"/>
        <end position="421"/>
    </location>
</feature>
<dbReference type="AlphaFoldDB" id="A0A6N8IFM5"/>
<evidence type="ECO:0000313" key="9">
    <source>
        <dbReference type="Proteomes" id="UP000468327"/>
    </source>
</evidence>
<dbReference type="EMBL" id="WPOC01000005">
    <property type="protein sequence ID" value="MVN14607.1"/>
    <property type="molecule type" value="Genomic_DNA"/>
</dbReference>
<protein>
    <submittedName>
        <fullName evidence="8">MFS transporter</fullName>
    </submittedName>
</protein>
<dbReference type="InterPro" id="IPR020846">
    <property type="entry name" value="MFS_dom"/>
</dbReference>
<evidence type="ECO:0000256" key="3">
    <source>
        <dbReference type="ARBA" id="ARBA00022692"/>
    </source>
</evidence>
<feature type="transmembrane region" description="Helical" evidence="6">
    <location>
        <begin position="308"/>
        <end position="325"/>
    </location>
</feature>
<gene>
    <name evidence="8" type="ORF">GO738_04430</name>
</gene>
<keyword evidence="3 6" id="KW-0812">Transmembrane</keyword>
<evidence type="ECO:0000313" key="8">
    <source>
        <dbReference type="EMBL" id="MVN14607.1"/>
    </source>
</evidence>
<evidence type="ECO:0000256" key="5">
    <source>
        <dbReference type="ARBA" id="ARBA00023136"/>
    </source>
</evidence>
<feature type="transmembrane region" description="Helical" evidence="6">
    <location>
        <begin position="243"/>
        <end position="264"/>
    </location>
</feature>
<evidence type="ECO:0000259" key="7">
    <source>
        <dbReference type="PROSITE" id="PS50850"/>
    </source>
</evidence>
<name>A0A6N8IFM5_9ACTN</name>
<accession>A0A6N8IFM5</accession>
<keyword evidence="4 6" id="KW-1133">Transmembrane helix</keyword>
<keyword evidence="2" id="KW-1003">Cell membrane</keyword>
<feature type="transmembrane region" description="Helical" evidence="6">
    <location>
        <begin position="193"/>
        <end position="214"/>
    </location>
</feature>
<dbReference type="PANTHER" id="PTHR43124">
    <property type="entry name" value="PURINE EFFLUX PUMP PBUE"/>
    <property type="match status" value="1"/>
</dbReference>
<feature type="transmembrane region" description="Helical" evidence="6">
    <location>
        <begin position="131"/>
        <end position="152"/>
    </location>
</feature>
<dbReference type="Proteomes" id="UP000468327">
    <property type="component" value="Unassembled WGS sequence"/>
</dbReference>
<dbReference type="PANTHER" id="PTHR43124:SF3">
    <property type="entry name" value="CHLORAMPHENICOL EFFLUX PUMP RV0191"/>
    <property type="match status" value="1"/>
</dbReference>
<dbReference type="PROSITE" id="PS50850">
    <property type="entry name" value="MFS"/>
    <property type="match status" value="1"/>
</dbReference>
<feature type="transmembrane region" description="Helical" evidence="6">
    <location>
        <begin position="164"/>
        <end position="187"/>
    </location>
</feature>
<dbReference type="InterPro" id="IPR050189">
    <property type="entry name" value="MFS_Efflux_Transporters"/>
</dbReference>
<feature type="transmembrane region" description="Helical" evidence="6">
    <location>
        <begin position="363"/>
        <end position="385"/>
    </location>
</feature>
<reference evidence="8 9" key="1">
    <citation type="submission" date="2019-11" db="EMBL/GenBank/DDBJ databases">
        <title>Whole genome shotgun sequencing (WGS) data from Adlercreutzia equolifaciens ResAG-91, Eggerthella lenta MRI-F36, MRI-F37, MRI-F40, ResAG-49, ResAG-88, ResAG-121, ResAG-145, and Gordonibacter sp. ResAG-5, ResAG-26, ResAG-43, ResAG-50, ResAG-59.</title>
        <authorList>
            <person name="Stoll D.A."/>
            <person name="Danylec N."/>
            <person name="Franz C.M.A.P."/>
            <person name="Huch M."/>
        </authorList>
    </citation>
    <scope>NUCLEOTIDE SEQUENCE [LARGE SCALE GENOMIC DNA]</scope>
    <source>
        <strain evidence="8 9">ResAG-59</strain>
    </source>
</reference>
<evidence type="ECO:0000256" key="2">
    <source>
        <dbReference type="ARBA" id="ARBA00022475"/>
    </source>
</evidence>
<feature type="transmembrane region" description="Helical" evidence="6">
    <location>
        <begin position="276"/>
        <end position="296"/>
    </location>
</feature>
<organism evidence="8 9">
    <name type="scientific">Gordonibacter urolithinfaciens</name>
    <dbReference type="NCBI Taxonomy" id="1335613"/>
    <lineage>
        <taxon>Bacteria</taxon>
        <taxon>Bacillati</taxon>
        <taxon>Actinomycetota</taxon>
        <taxon>Coriobacteriia</taxon>
        <taxon>Eggerthellales</taxon>
        <taxon>Eggerthellaceae</taxon>
        <taxon>Gordonibacter</taxon>
    </lineage>
</organism>
<comment type="subcellular location">
    <subcellularLocation>
        <location evidence="1">Cell membrane</location>
        <topology evidence="1">Multi-pass membrane protein</topology>
    </subcellularLocation>
</comment>
<dbReference type="InterPro" id="IPR011701">
    <property type="entry name" value="MFS"/>
</dbReference>
<keyword evidence="5 6" id="KW-0472">Membrane</keyword>
<dbReference type="Pfam" id="PF07690">
    <property type="entry name" value="MFS_1"/>
    <property type="match status" value="1"/>
</dbReference>
<feature type="transmembrane region" description="Helical" evidence="6">
    <location>
        <begin position="331"/>
        <end position="351"/>
    </location>
</feature>
<dbReference type="SUPFAM" id="SSF103473">
    <property type="entry name" value="MFS general substrate transporter"/>
    <property type="match status" value="1"/>
</dbReference>
<feature type="transmembrane region" description="Helical" evidence="6">
    <location>
        <begin position="34"/>
        <end position="56"/>
    </location>
</feature>
<feature type="transmembrane region" description="Helical" evidence="6">
    <location>
        <begin position="397"/>
        <end position="418"/>
    </location>
</feature>
<evidence type="ECO:0000256" key="1">
    <source>
        <dbReference type="ARBA" id="ARBA00004651"/>
    </source>
</evidence>
<proteinExistence type="predicted"/>
<dbReference type="GO" id="GO:0005886">
    <property type="term" value="C:plasma membrane"/>
    <property type="evidence" value="ECO:0007669"/>
    <property type="project" value="UniProtKB-SubCell"/>
</dbReference>
<sequence>MKKCRRYRLFSEGPGFVHAKHQRRRCLMSTSKKYGNWALIAVVMLLFGTAIATIQFKVPVVMGDIMANMGMDANSASWLMSIFTFVGIILALPTGALAKRFGPKTMLLAAAAIIAAGSLLGAFAGNGMVLIVSRAIEGVAFIFVTICGPLAVQKYVAPDKIGSATGIWALWVCLGSVVGGVLTPTLYASTGFVGVWVIYAAAAVVFAIVVAVIVKNPSEALEGAADAPTERKVGYGELVKPNILLFFAAFLVFNMTLMAVLSFGPTFMQQQGVDPTLSGFISTLPMLLAVISSPLFGALSDKLGRCKPLYLAAMLVMGPCTLLLLTQTGPLMWVGAIVMGLVGLGGPVMCLTSYINVLGRPELMSIGMGVLMLVQSLGQFLGTWLVPLLLGPDVSSWMLTGIVMCVIGFAGTAALALCKFR</sequence>
<comment type="caution">
    <text evidence="8">The sequence shown here is derived from an EMBL/GenBank/DDBJ whole genome shotgun (WGS) entry which is preliminary data.</text>
</comment>
<feature type="transmembrane region" description="Helical" evidence="6">
    <location>
        <begin position="76"/>
        <end position="98"/>
    </location>
</feature>
<keyword evidence="9" id="KW-1185">Reference proteome</keyword>
<evidence type="ECO:0000256" key="6">
    <source>
        <dbReference type="SAM" id="Phobius"/>
    </source>
</evidence>
<dbReference type="GO" id="GO:0022857">
    <property type="term" value="F:transmembrane transporter activity"/>
    <property type="evidence" value="ECO:0007669"/>
    <property type="project" value="InterPro"/>
</dbReference>
<feature type="transmembrane region" description="Helical" evidence="6">
    <location>
        <begin position="105"/>
        <end position="125"/>
    </location>
</feature>